<protein>
    <recommendedName>
        <fullName evidence="4">Secreted protein</fullName>
    </recommendedName>
</protein>
<name>A0AAV4W8F3_CAEEX</name>
<organism evidence="2 3">
    <name type="scientific">Caerostris extrusa</name>
    <name type="common">Bark spider</name>
    <name type="synonym">Caerostris bankana</name>
    <dbReference type="NCBI Taxonomy" id="172846"/>
    <lineage>
        <taxon>Eukaryota</taxon>
        <taxon>Metazoa</taxon>
        <taxon>Ecdysozoa</taxon>
        <taxon>Arthropoda</taxon>
        <taxon>Chelicerata</taxon>
        <taxon>Arachnida</taxon>
        <taxon>Araneae</taxon>
        <taxon>Araneomorphae</taxon>
        <taxon>Entelegynae</taxon>
        <taxon>Araneoidea</taxon>
        <taxon>Araneidae</taxon>
        <taxon>Caerostris</taxon>
    </lineage>
</organism>
<reference evidence="2 3" key="1">
    <citation type="submission" date="2021-06" db="EMBL/GenBank/DDBJ databases">
        <title>Caerostris extrusa draft genome.</title>
        <authorList>
            <person name="Kono N."/>
            <person name="Arakawa K."/>
        </authorList>
    </citation>
    <scope>NUCLEOTIDE SEQUENCE [LARGE SCALE GENOMIC DNA]</scope>
</reference>
<dbReference type="AlphaFoldDB" id="A0AAV4W8F3"/>
<accession>A0AAV4W8F3</accession>
<keyword evidence="1" id="KW-0732">Signal</keyword>
<evidence type="ECO:0008006" key="4">
    <source>
        <dbReference type="Google" id="ProtNLM"/>
    </source>
</evidence>
<evidence type="ECO:0000256" key="1">
    <source>
        <dbReference type="SAM" id="SignalP"/>
    </source>
</evidence>
<evidence type="ECO:0000313" key="3">
    <source>
        <dbReference type="Proteomes" id="UP001054945"/>
    </source>
</evidence>
<feature type="signal peptide" evidence="1">
    <location>
        <begin position="1"/>
        <end position="19"/>
    </location>
</feature>
<keyword evidence="3" id="KW-1185">Reference proteome</keyword>
<sequence>MRLLLCSISVFCLLVVISAKKKQMVCLCDAISCLSLLLAVIFTPSSPDVNPPLELGFCVHVENQHPCQSFEITEWDDTGTVLACFFLGKNIADENV</sequence>
<evidence type="ECO:0000313" key="2">
    <source>
        <dbReference type="EMBL" id="GIY79071.1"/>
    </source>
</evidence>
<comment type="caution">
    <text evidence="2">The sequence shown here is derived from an EMBL/GenBank/DDBJ whole genome shotgun (WGS) entry which is preliminary data.</text>
</comment>
<dbReference type="Proteomes" id="UP001054945">
    <property type="component" value="Unassembled WGS sequence"/>
</dbReference>
<proteinExistence type="predicted"/>
<feature type="chain" id="PRO_5043921265" description="Secreted protein" evidence="1">
    <location>
        <begin position="20"/>
        <end position="96"/>
    </location>
</feature>
<dbReference type="EMBL" id="BPLR01015844">
    <property type="protein sequence ID" value="GIY79071.1"/>
    <property type="molecule type" value="Genomic_DNA"/>
</dbReference>
<gene>
    <name evidence="2" type="ORF">CEXT_388471</name>
</gene>